<dbReference type="EMBL" id="AGRW01000053">
    <property type="protein sequence ID" value="EIC00945.1"/>
    <property type="molecule type" value="Genomic_DNA"/>
</dbReference>
<name>H7ENL7_9SPIR</name>
<protein>
    <submittedName>
        <fullName evidence="2">Uncharacterized protein</fullName>
    </submittedName>
</protein>
<proteinExistence type="predicted"/>
<feature type="chain" id="PRO_5003609852" evidence="1">
    <location>
        <begin position="24"/>
        <end position="121"/>
    </location>
</feature>
<keyword evidence="1" id="KW-0732">Signal</keyword>
<dbReference type="PATRIC" id="fig|907348.3.peg.2544"/>
<dbReference type="RefSeq" id="WP_002706132.1">
    <property type="nucleotide sequence ID" value="NZ_AGRW01000053.1"/>
</dbReference>
<keyword evidence="3" id="KW-1185">Reference proteome</keyword>
<comment type="caution">
    <text evidence="2">The sequence shown here is derived from an EMBL/GenBank/DDBJ whole genome shotgun (WGS) entry which is preliminary data.</text>
</comment>
<evidence type="ECO:0000313" key="2">
    <source>
        <dbReference type="EMBL" id="EIC00945.1"/>
    </source>
</evidence>
<evidence type="ECO:0000256" key="1">
    <source>
        <dbReference type="SAM" id="SignalP"/>
    </source>
</evidence>
<sequence>MKRFLLLIYILSLALFAHGNTLAEYSEIKESSSFRIMGEIDLRTEKDYSAEVKYRTLNHEGGMKVTVLEILKRDVQNNEPGNWFYVLLTSPLWVYGGEWIEKYQKFLIFLPDDTPICDFED</sequence>
<evidence type="ECO:0000313" key="3">
    <source>
        <dbReference type="Proteomes" id="UP000003571"/>
    </source>
</evidence>
<dbReference type="OrthoDB" id="9904455at2"/>
<dbReference type="Proteomes" id="UP000003571">
    <property type="component" value="Unassembled WGS sequence"/>
</dbReference>
<organism evidence="2 3">
    <name type="scientific">Treponema saccharophilum DSM 2985</name>
    <dbReference type="NCBI Taxonomy" id="907348"/>
    <lineage>
        <taxon>Bacteria</taxon>
        <taxon>Pseudomonadati</taxon>
        <taxon>Spirochaetota</taxon>
        <taxon>Spirochaetia</taxon>
        <taxon>Spirochaetales</taxon>
        <taxon>Treponemataceae</taxon>
        <taxon>Treponema</taxon>
    </lineage>
</organism>
<dbReference type="AlphaFoldDB" id="H7ENL7"/>
<accession>H7ENL7</accession>
<gene>
    <name evidence="2" type="ORF">TresaDRAFT_0770</name>
</gene>
<feature type="signal peptide" evidence="1">
    <location>
        <begin position="1"/>
        <end position="23"/>
    </location>
</feature>
<reference evidence="2 3" key="1">
    <citation type="submission" date="2011-09" db="EMBL/GenBank/DDBJ databases">
        <title>The draft genome of Treponema saccharophilum DSM 2985.</title>
        <authorList>
            <consortium name="US DOE Joint Genome Institute (JGI-PGF)"/>
            <person name="Lucas S."/>
            <person name="Copeland A."/>
            <person name="Lapidus A."/>
            <person name="Glavina del Rio T."/>
            <person name="Dalin E."/>
            <person name="Tice H."/>
            <person name="Bruce D."/>
            <person name="Goodwin L."/>
            <person name="Pitluck S."/>
            <person name="Peters L."/>
            <person name="Kyrpides N."/>
            <person name="Mavromatis K."/>
            <person name="Ivanova N."/>
            <person name="Markowitz V."/>
            <person name="Cheng J.-F."/>
            <person name="Hugenholtz P."/>
            <person name="Woyke T."/>
            <person name="Wu D."/>
            <person name="Gronow S."/>
            <person name="Wellnitz S."/>
            <person name="Brambilla E."/>
            <person name="Klenk H.-P."/>
            <person name="Eisen J.A."/>
        </authorList>
    </citation>
    <scope>NUCLEOTIDE SEQUENCE [LARGE SCALE GENOMIC DNA]</scope>
    <source>
        <strain evidence="2 3">DSM 2985</strain>
    </source>
</reference>